<keyword evidence="2" id="KW-1185">Reference proteome</keyword>
<reference evidence="1 2" key="1">
    <citation type="submission" date="2013-09" db="EMBL/GenBank/DDBJ databases">
        <title>Corchorus capsularis genome sequencing.</title>
        <authorList>
            <person name="Alam M."/>
            <person name="Haque M.S."/>
            <person name="Islam M.S."/>
            <person name="Emdad E.M."/>
            <person name="Islam M.M."/>
            <person name="Ahmed B."/>
            <person name="Halim A."/>
            <person name="Hossen Q.M.M."/>
            <person name="Hossain M.Z."/>
            <person name="Ahmed R."/>
            <person name="Khan M.M."/>
            <person name="Islam R."/>
            <person name="Rashid M.M."/>
            <person name="Khan S.A."/>
            <person name="Rahman M.S."/>
            <person name="Alam M."/>
        </authorList>
    </citation>
    <scope>NUCLEOTIDE SEQUENCE [LARGE SCALE GENOMIC DNA]</scope>
    <source>
        <strain evidence="2">cv. CVL-1</strain>
        <tissue evidence="1">Whole seedling</tissue>
    </source>
</reference>
<organism evidence="1 2">
    <name type="scientific">Corchorus capsularis</name>
    <name type="common">Jute</name>
    <dbReference type="NCBI Taxonomy" id="210143"/>
    <lineage>
        <taxon>Eukaryota</taxon>
        <taxon>Viridiplantae</taxon>
        <taxon>Streptophyta</taxon>
        <taxon>Embryophyta</taxon>
        <taxon>Tracheophyta</taxon>
        <taxon>Spermatophyta</taxon>
        <taxon>Magnoliopsida</taxon>
        <taxon>eudicotyledons</taxon>
        <taxon>Gunneridae</taxon>
        <taxon>Pentapetalae</taxon>
        <taxon>rosids</taxon>
        <taxon>malvids</taxon>
        <taxon>Malvales</taxon>
        <taxon>Malvaceae</taxon>
        <taxon>Grewioideae</taxon>
        <taxon>Apeibeae</taxon>
        <taxon>Corchorus</taxon>
    </lineage>
</organism>
<evidence type="ECO:0000313" key="2">
    <source>
        <dbReference type="Proteomes" id="UP000188268"/>
    </source>
</evidence>
<gene>
    <name evidence="1" type="ORF">CCACVL1_15067</name>
</gene>
<name>A0A1R3I414_COCAP</name>
<dbReference type="EMBL" id="AWWV01010756">
    <property type="protein sequence ID" value="OMO77345.1"/>
    <property type="molecule type" value="Genomic_DNA"/>
</dbReference>
<proteinExistence type="predicted"/>
<evidence type="ECO:0000313" key="1">
    <source>
        <dbReference type="EMBL" id="OMO77345.1"/>
    </source>
</evidence>
<dbReference type="Gramene" id="OMO77345">
    <property type="protein sequence ID" value="OMO77345"/>
    <property type="gene ID" value="CCACVL1_15067"/>
</dbReference>
<accession>A0A1R3I414</accession>
<comment type="caution">
    <text evidence="1">The sequence shown here is derived from an EMBL/GenBank/DDBJ whole genome shotgun (WGS) entry which is preliminary data.</text>
</comment>
<dbReference type="Proteomes" id="UP000188268">
    <property type="component" value="Unassembled WGS sequence"/>
</dbReference>
<protein>
    <submittedName>
        <fullName evidence="1">Uncharacterized protein</fullName>
    </submittedName>
</protein>
<dbReference type="AlphaFoldDB" id="A0A1R3I414"/>
<sequence length="68" mass="7627">MALLLQTPHTQEGVCYTDQTFKIRPLLYYNNSSSLGIGGIEFDKVGDNQITIAIMKLTLTPSFHYNCT</sequence>